<gene>
    <name evidence="2" type="ORF">B9W14_06340</name>
</gene>
<protein>
    <recommendedName>
        <fullName evidence="1">IrrE N-terminal-like domain-containing protein</fullName>
    </recommendedName>
</protein>
<keyword evidence="3" id="KW-1185">Reference proteome</keyword>
<accession>A0A2U8DNI1</accession>
<dbReference type="Proteomes" id="UP000244910">
    <property type="component" value="Chromosome"/>
</dbReference>
<dbReference type="Pfam" id="PF06114">
    <property type="entry name" value="Peptidase_M78"/>
    <property type="match status" value="1"/>
</dbReference>
<reference evidence="3" key="1">
    <citation type="submission" date="2017-04" db="EMBL/GenBank/DDBJ databases">
        <authorList>
            <person name="Song Y."/>
            <person name="Cho B.-K."/>
        </authorList>
    </citation>
    <scope>NUCLEOTIDE SEQUENCE [LARGE SCALE GENOMIC DNA]</scope>
    <source>
        <strain evidence="3">SL1</strain>
    </source>
</reference>
<evidence type="ECO:0000259" key="1">
    <source>
        <dbReference type="Pfam" id="PF06114"/>
    </source>
</evidence>
<dbReference type="KEGG" id="cdrk:B9W14_06340"/>
<organism evidence="2 3">
    <name type="scientific">Clostridium drakei</name>
    <dbReference type="NCBI Taxonomy" id="332101"/>
    <lineage>
        <taxon>Bacteria</taxon>
        <taxon>Bacillati</taxon>
        <taxon>Bacillota</taxon>
        <taxon>Clostridia</taxon>
        <taxon>Eubacteriales</taxon>
        <taxon>Clostridiaceae</taxon>
        <taxon>Clostridium</taxon>
    </lineage>
</organism>
<evidence type="ECO:0000313" key="3">
    <source>
        <dbReference type="Proteomes" id="UP000244910"/>
    </source>
</evidence>
<evidence type="ECO:0000313" key="2">
    <source>
        <dbReference type="EMBL" id="AWI04128.1"/>
    </source>
</evidence>
<dbReference type="OrthoDB" id="1707128at2"/>
<feature type="domain" description="IrrE N-terminal-like" evidence="1">
    <location>
        <begin position="31"/>
        <end position="123"/>
    </location>
</feature>
<dbReference type="EMBL" id="CP020953">
    <property type="protein sequence ID" value="AWI04128.1"/>
    <property type="molecule type" value="Genomic_DNA"/>
</dbReference>
<proteinExistence type="predicted"/>
<sequence length="153" mass="17876">MTYDKLLIESENNGLIIKEKPLAYGFKGLYKNKKIIINQKINTSSEKRCILAEELGHHYTSFGNILDQSNIINVKQEKRARNWGYEKLVGIVSLINAFEEGIKGKHDLAEYLNVTEKFLEDALKHYKEKYGIYYEIDNYIVYFEPSLTVLKIF</sequence>
<name>A0A2U8DNI1_9CLOT</name>
<dbReference type="RefSeq" id="WP_032077531.1">
    <property type="nucleotide sequence ID" value="NZ_CP020953.1"/>
</dbReference>
<dbReference type="InterPro" id="IPR010359">
    <property type="entry name" value="IrrE_HExxH"/>
</dbReference>
<dbReference type="AlphaFoldDB" id="A0A2U8DNI1"/>